<evidence type="ECO:0000259" key="1">
    <source>
        <dbReference type="Pfam" id="PF20248"/>
    </source>
</evidence>
<dbReference type="InParanoid" id="A0A1C4YWI4"/>
<dbReference type="InterPro" id="IPR046538">
    <property type="entry name" value="DUF6603"/>
</dbReference>
<dbReference type="EMBL" id="LT607413">
    <property type="protein sequence ID" value="SCF25129.1"/>
    <property type="molecule type" value="Genomic_DNA"/>
</dbReference>
<feature type="domain" description="DUF6603" evidence="1">
    <location>
        <begin position="786"/>
        <end position="1259"/>
    </location>
</feature>
<proteinExistence type="predicted"/>
<name>A0A1C4YWI4_MICEC</name>
<dbReference type="RefSeq" id="WP_088983372.1">
    <property type="nucleotide sequence ID" value="NZ_LT607413.1"/>
</dbReference>
<evidence type="ECO:0000313" key="2">
    <source>
        <dbReference type="EMBL" id="SCF25129.1"/>
    </source>
</evidence>
<keyword evidence="3" id="KW-1185">Reference proteome</keyword>
<sequence length="1485" mass="154674">MTPEALETLLAGVPTGRLDLPVAALDPSTAAYLGRFLPTGRLLLTGCTRSPAPGPVTVVGTGSGAPFDRAEVTLRFTLTGDTVSRVEVTVRPGTDWSLAEAFPPLRGTLLDTLRFGGTVLRLDTDLIAESGEPPVPTATPMTFEGNLLIRPGMELVGLLFPGESHPLSGEITMNSLAPPELTPATPLVPSVALYGPAEASLDLGLFTLTNLRYGLFGLPDLNYNTLDHQVRGALVIAAGIPVSAGSLTALTEDHEITIDARLASWSEELVLTADFRKLGPLTLTDIAGLVGLATLPVPFGIDPGAGITLGAVTLAVDPTAANPVEYLTMTLYTEAEWEVIPGLLTLQQIDLTVRVTAPGPAAQVSVLVSGLFGIGADGTLELVADSDTRRIGGGLRTDDPPLRIREIYRHFTGVEPDHVPDLTVTRFQAGAVVPSATVPAAFDGEIVLDGAWQITEQVTVTQVGFDLLHDSTGTTFHARAGLVLGGVGVVLRAAYDPAPDRHWEFAGETAPGQQIPVGHLFADLADRFGGLALPAPLAESTVDNLAAEVSTGAGRLFLTGRARFPVDGTEVALTLAVDTARRSVAGTLDLVVPVQGGTFHPALELHFAQDPTARRFAASYRHLPEDPVPELKALVGAISPSAAAYVPEGIRLDLRQALFALTGNGTRTGYLFGVEVAATLDLGRLPVVGDHLRGTTMGVDPLRLLAATTALPAAEATALAALLPAGTTLPTGGLAAGFTVDATLLLGPFTQALAVPVGGPPGVTPAPASGGPAPVRTGDDATWLTVQRSFGPLHISRVGLAFRQSPGRESRVALLLDASVTVAGLTLSLSGLAIGVSTTDPLSMPTFDLAGIGLAYDTVPLRIDGALRKDTIEYEGASYTAYSGGLSVRTPSFSIGALGAYVQLPAGPSLFAYAYLNGLHAGPPALSLRGLAGGFGYNRRFVAPAIDQVATFPLVADAVTGPPPGTTLADELRILADYLPPSVGDYFLAVGLRVNSFEMVDAFLLVAAAFGHRFELDVLGLATVVLPAPDAGAGPVKPVAQIQLAIKATLVPEDGYLAVEAQLTRASYLLSPDCHLTGGFAFATWFTGEHTGDFALTAGGYHPQFPVPAHYPTVPRLGFAWQITKQFSIAGAGYFALTPTALMAGGRLTALWQDDSLRAGFDASMDFLISWQPYHYEASLHVSIGVSYTFSLFGTHTLNVQVGADVQLWGPDFGGTAAIDLDIVTVRISFGSNGGAKPEPVSWDRFRDTLLPPRDRILGLSVRAETHRTAPGAAPEELGVADPATLVVSTTSAIPASGAVRGTPEREVALPTGGGRTAFGIGPVDLAPGAVTAVHRIVVTHEGMPVEDRFDYTPVCRGLPFALWGGRLTPQVTDPALVEDLVTGYELRPRPPAPARAVWVDRSALQADTPLYTREVITLAPPPRRSVVPDGPAARATTIRTAMADPGVAATRSAVAAALLPSAVVDPAGFDTTQFHAIPQVAAHV</sequence>
<evidence type="ECO:0000313" key="3">
    <source>
        <dbReference type="Proteomes" id="UP000198253"/>
    </source>
</evidence>
<organism evidence="2 3">
    <name type="scientific">Micromonospora echinospora</name>
    <name type="common">Micromonospora purpurea</name>
    <dbReference type="NCBI Taxonomy" id="1877"/>
    <lineage>
        <taxon>Bacteria</taxon>
        <taxon>Bacillati</taxon>
        <taxon>Actinomycetota</taxon>
        <taxon>Actinomycetes</taxon>
        <taxon>Micromonosporales</taxon>
        <taxon>Micromonosporaceae</taxon>
        <taxon>Micromonospora</taxon>
    </lineage>
</organism>
<dbReference type="Proteomes" id="UP000198253">
    <property type="component" value="Chromosome I"/>
</dbReference>
<protein>
    <recommendedName>
        <fullName evidence="1">DUF6603 domain-containing protein</fullName>
    </recommendedName>
</protein>
<dbReference type="OrthoDB" id="535891at2"/>
<reference evidence="3" key="1">
    <citation type="submission" date="2016-06" db="EMBL/GenBank/DDBJ databases">
        <authorList>
            <person name="Varghese N."/>
            <person name="Submissions Spin"/>
        </authorList>
    </citation>
    <scope>NUCLEOTIDE SEQUENCE [LARGE SCALE GENOMIC DNA]</scope>
    <source>
        <strain evidence="3">DSM 43816</strain>
    </source>
</reference>
<gene>
    <name evidence="2" type="ORF">GA0070618_4486</name>
</gene>
<accession>A0A1C4YWI4</accession>
<dbReference type="Pfam" id="PF20248">
    <property type="entry name" value="DUF6603"/>
    <property type="match status" value="1"/>
</dbReference>